<name>A0A255XJF6_9PROT</name>
<feature type="region of interest" description="Disordered" evidence="1">
    <location>
        <begin position="120"/>
        <end position="139"/>
    </location>
</feature>
<dbReference type="Proteomes" id="UP000216361">
    <property type="component" value="Unassembled WGS sequence"/>
</dbReference>
<feature type="region of interest" description="Disordered" evidence="1">
    <location>
        <begin position="1126"/>
        <end position="1164"/>
    </location>
</feature>
<feature type="region of interest" description="Disordered" evidence="1">
    <location>
        <begin position="711"/>
        <end position="732"/>
    </location>
</feature>
<accession>A0A255XJF6</accession>
<keyword evidence="3" id="KW-1185">Reference proteome</keyword>
<protein>
    <recommendedName>
        <fullName evidence="4">Lysozyme inhibitor LprI N-terminal domain-containing protein</fullName>
    </recommendedName>
</protein>
<feature type="compositionally biased region" description="Pro residues" evidence="1">
    <location>
        <begin position="125"/>
        <end position="135"/>
    </location>
</feature>
<evidence type="ECO:0000313" key="2">
    <source>
        <dbReference type="EMBL" id="OYQ17012.1"/>
    </source>
</evidence>
<dbReference type="EMBL" id="NOXS01000035">
    <property type="protein sequence ID" value="OYQ17012.1"/>
    <property type="molecule type" value="Genomic_DNA"/>
</dbReference>
<evidence type="ECO:0000313" key="3">
    <source>
        <dbReference type="Proteomes" id="UP000216361"/>
    </source>
</evidence>
<dbReference type="OrthoDB" id="5476522at2"/>
<evidence type="ECO:0008006" key="4">
    <source>
        <dbReference type="Google" id="ProtNLM"/>
    </source>
</evidence>
<organism evidence="2 3">
    <name type="scientific">Elstera cyanobacteriorum</name>
    <dbReference type="NCBI Taxonomy" id="2022747"/>
    <lineage>
        <taxon>Bacteria</taxon>
        <taxon>Pseudomonadati</taxon>
        <taxon>Pseudomonadota</taxon>
        <taxon>Alphaproteobacteria</taxon>
        <taxon>Rhodospirillales</taxon>
        <taxon>Rhodospirillaceae</taxon>
        <taxon>Elstera</taxon>
    </lineage>
</organism>
<gene>
    <name evidence="2" type="ORF">CHR90_18805</name>
</gene>
<proteinExistence type="predicted"/>
<evidence type="ECO:0000256" key="1">
    <source>
        <dbReference type="SAM" id="MobiDB-lite"/>
    </source>
</evidence>
<reference evidence="2 3" key="1">
    <citation type="submission" date="2017-07" db="EMBL/GenBank/DDBJ databases">
        <title>Elstera cyanobacteriorum sp. nov., a novel bacterium isolated from cyanobacterial aggregates in a eutrophic lake.</title>
        <authorList>
            <person name="Cai H."/>
        </authorList>
    </citation>
    <scope>NUCLEOTIDE SEQUENCE [LARGE SCALE GENOMIC DNA]</scope>
    <source>
        <strain evidence="2 3">TH019</strain>
    </source>
</reference>
<feature type="compositionally biased region" description="Pro residues" evidence="1">
    <location>
        <begin position="714"/>
        <end position="729"/>
    </location>
</feature>
<comment type="caution">
    <text evidence="2">The sequence shown here is derived from an EMBL/GenBank/DDBJ whole genome shotgun (WGS) entry which is preliminary data.</text>
</comment>
<dbReference type="RefSeq" id="WP_094410649.1">
    <property type="nucleotide sequence ID" value="NZ_BMJZ01000002.1"/>
</dbReference>
<sequence length="1847" mass="191938">MRRQGVVQLGLLGLSLWAGGASITPQARAASFDCAKAKAAIEVLICTTPALNALDDRLKLALDAAVKQAGDGRAALLADHRRWLAETPGACGLIRPPAGDPVLACLMQAYEKQIAALKAAAAPQPSTPPSQPHPGPAVAVDPAQLPATGRQTSYLSLDAPAWVTVKTESATGVALKLVDMIAGPLGEAGEAGQRDGRIDALLDRGRYKLILTGADKTDGHVTVTARSATELHAPALPLAQAPGETLATTLEDGQQRSYWVTVGADPVAILATGRALADLRLWRDGTELAPLTPETRVTDAAPGRPQRVLTLAGSLPPGRYKLTLYGGAPLRWTEDATEMPTALRLAPQRLTTLEYRTGTIGPTGIEQAIVPATVDYARVELPSVAPVRLAARGLSSPRGTGFAEITRLNRRPIAAMGFAADAKGTLITLEGAPGQAFTLTSFPRVTTEETRLPSAKAAHLVTLLDAAPGSGGFPLTAYVGDYDKLLATAALRLGSTDGVRSSLTLDGRETLYVQITEAGRYRLKTQGVPHFWSLYPAGSYEAVPNSPSGAFDLDAGLYRLSLRPSSAKTGPVEVILTGEAATDTPAAPPARRLLSMLVPEPPNASYNYPLIMVPERASAPSGMAVYPLPLKLTAAAPVLLGLAPDQSFDLPLAPATAGTLSVNDEVGKPLPFQLDGKPATGKAALTAGAHKLTVKNADSAPLGLRVALETRAATPPPPSGGAEPPPPAYPRLTAGQTYALDLSGTDPRRFDLLVEEAGLYRIETQGRLAVQAGIRTLLLPHLARAAENGPGHNAVLEPYLRAGRYQVDLTALRKTQGRVGLSLSRAPLAESPPLRIDTPARVALARGAGAILPFTVAKRGPYDLQVLSLADPIAFRLEDTDGWPLLPLSQETEPFGAAGRLLTVALEAGDYRLVLLPPALPARAVVRLTPPTEAPPAPQGHGPHPLTLNTAQDFRWLEPAQPDAPRTPDQWDFALPGPTRLTLTLTEGMVGDLLYEDGGTYKSVGQISAARPFTATVAGGRYRLAVTALARNNRLGYRLTSATEEILPDQPRRVPLPTRQSFSLATPQTVRLTSYGTQDVRATLRDAEGRIVAEADDRLNDWNFVLVRALPAGRYTLSVDAVTPPPAGVDPATVPEENYSADPETAEEEETADATPEMPDAAPALDPSLSPLAHLAAGAVELTLSPLPETPLAPLTLTSGQSHSIPVGGAQTLLPLTLGPTALRIDAAPGPELLLSLERQAAADGPWETLDQASGSAPSLALLPAAGGAYRLRIVALSGGDTPGHRVTLRALDLPAQAMGDGLRFTALDGLPLAVARLRAPGAPALDLGPLPSGLTALSGADGIAHPVPASVLLPAGEDLWLFRPSPETMPLTVKPLTLAGDEPLVLRPTGPVTLTAGAVPEGKVTLWHAEAPQGQPLLALGGAAGLSPGSALATGPAAQVRLTALGSQPMPLVTLTRHLLDKPIQMDGKAAALSPPLPARGSLDLTLASGPKRLMLDLPAGVAAELDGLPLMGRTGAPTAYQLETKADRLRLYNLGTTPAQAALRQLPVPDLRLTVTAQQSFKRFLPAAGTLVLTVEAAPGQSLRIEGATAVWQGANGQVLRGSRLPVAGPGVLTLDHPDGLVAVWLDGPGASLWPDTAAQTLTLPKSLPLSGPAQAFKLTLAEPGLLHIRSTAPVIAGLRSGEGAESVRLFPTGADWYRYLPPGPVDLHLAAAQDGGLSGSLDLTVSPVTPLPDGLSAPVPLAAGESRAFAFTVPRAGKIGVGVKALRDPAAVRLLDAKGTLIGTGLVQYRSLPPGAYVLEVEAPADAALSVQAAVVGIALPDRGPPPDVRQAYLDLVGLRPTAP</sequence>